<protein>
    <submittedName>
        <fullName evidence="1">Uncharacterized protein</fullName>
    </submittedName>
</protein>
<dbReference type="EMBL" id="MFQN01000006">
    <property type="protein sequence ID" value="OGH75580.1"/>
    <property type="molecule type" value="Genomic_DNA"/>
</dbReference>
<accession>A0A1F6MVQ9</accession>
<comment type="caution">
    <text evidence="1">The sequence shown here is derived from an EMBL/GenBank/DDBJ whole genome shotgun (WGS) entry which is preliminary data.</text>
</comment>
<gene>
    <name evidence="1" type="ORF">A3G00_00375</name>
</gene>
<reference evidence="1 2" key="1">
    <citation type="journal article" date="2016" name="Nat. Commun.">
        <title>Thousands of microbial genomes shed light on interconnected biogeochemical processes in an aquifer system.</title>
        <authorList>
            <person name="Anantharaman K."/>
            <person name="Brown C.T."/>
            <person name="Hug L.A."/>
            <person name="Sharon I."/>
            <person name="Castelle C.J."/>
            <person name="Probst A.J."/>
            <person name="Thomas B.C."/>
            <person name="Singh A."/>
            <person name="Wilkins M.J."/>
            <person name="Karaoz U."/>
            <person name="Brodie E.L."/>
            <person name="Williams K.H."/>
            <person name="Hubbard S.S."/>
            <person name="Banfield J.F."/>
        </authorList>
    </citation>
    <scope>NUCLEOTIDE SEQUENCE [LARGE SCALE GENOMIC DNA]</scope>
</reference>
<name>A0A1F6MVQ9_9BACT</name>
<dbReference type="Proteomes" id="UP000178347">
    <property type="component" value="Unassembled WGS sequence"/>
</dbReference>
<dbReference type="AlphaFoldDB" id="A0A1F6MVQ9"/>
<evidence type="ECO:0000313" key="2">
    <source>
        <dbReference type="Proteomes" id="UP000178347"/>
    </source>
</evidence>
<evidence type="ECO:0000313" key="1">
    <source>
        <dbReference type="EMBL" id="OGH75580.1"/>
    </source>
</evidence>
<sequence>MFWRIAASSHGEEETCPGFRGNFWAIKKLRGECVMSSPLVRVKDRTVGQLAALAHKVERTGATMEEVLTGTKLLKVVGADDVSVPYFTRLVSEVSVVSALGSVMSEQDAGNLCEAGLKCAVDHFGYHSSPFWTSRAGYMLKHAPKLGPCYSGFQNVQDWDFDDKPTTDSVLFCPPRLVPDSVNKNVDGQMVLLAKLREKYGLPAHFFSSFGEPSILSGVIITNYNQTGERIPLGGLWARTNARLRGGGNRLYLGAFNRDGLHCADWSWDNADSGIGCLALGVVDLGKSANL</sequence>
<proteinExistence type="predicted"/>
<organism evidence="1 2">
    <name type="scientific">Candidatus Magasanikbacteria bacterium RIFCSPLOWO2_12_FULL_43_12</name>
    <dbReference type="NCBI Taxonomy" id="1798692"/>
    <lineage>
        <taxon>Bacteria</taxon>
        <taxon>Candidatus Magasanikiibacteriota</taxon>
    </lineage>
</organism>